<keyword evidence="2" id="KW-1185">Reference proteome</keyword>
<dbReference type="EMBL" id="CVRQ01000020">
    <property type="protein sequence ID" value="CRL38160.1"/>
    <property type="molecule type" value="Genomic_DNA"/>
</dbReference>
<evidence type="ECO:0000313" key="2">
    <source>
        <dbReference type="Proteomes" id="UP000049472"/>
    </source>
</evidence>
<dbReference type="AlphaFoldDB" id="A0A0M6WLX7"/>
<organism evidence="1 2">
    <name type="scientific">Agathobacter rectalis</name>
    <dbReference type="NCBI Taxonomy" id="39491"/>
    <lineage>
        <taxon>Bacteria</taxon>
        <taxon>Bacillati</taxon>
        <taxon>Bacillota</taxon>
        <taxon>Clostridia</taxon>
        <taxon>Lachnospirales</taxon>
        <taxon>Lachnospiraceae</taxon>
        <taxon>Agathobacter</taxon>
    </lineage>
</organism>
<sequence>MKCKITPELSSKDWKEFCSRFHFDNDRLPLIRAIYTAMLPLVDAFAYYSIKQDLPGVSLAHYAYGLVTLGNGVDELSELYLNHEQLEEAYIADCLSLMLLSNAYEQFAKAVEEESSLYAIELSFLGDEYPLKLLPEIFEHVSPDGIHLTGSNMLMPLKTAALIIKLDSQKQKNIKELCNTCANCKNLSCPSRKAPGPKLPHTYGAMQIFNIRH</sequence>
<reference evidence="2" key="1">
    <citation type="submission" date="2015-05" db="EMBL/GenBank/DDBJ databases">
        <authorList>
            <consortium name="Pathogen Informatics"/>
        </authorList>
    </citation>
    <scope>NUCLEOTIDE SEQUENCE [LARGE SCALE GENOMIC DNA]</scope>
    <source>
        <strain evidence="2">T1-815</strain>
    </source>
</reference>
<dbReference type="Gene3D" id="3.40.109.40">
    <property type="match status" value="1"/>
</dbReference>
<dbReference type="InterPro" id="IPR037010">
    <property type="entry name" value="VitB12-dep_Met_synth_activ_sf"/>
</dbReference>
<dbReference type="RefSeq" id="WP_055061907.1">
    <property type="nucleotide sequence ID" value="NZ_CVRQ01000020.1"/>
</dbReference>
<dbReference type="GO" id="GO:0008705">
    <property type="term" value="F:methionine synthase activity"/>
    <property type="evidence" value="ECO:0007669"/>
    <property type="project" value="InterPro"/>
</dbReference>
<proteinExistence type="predicted"/>
<accession>A0A0M6WLX7</accession>
<dbReference type="SUPFAM" id="SSF56507">
    <property type="entry name" value="Methionine synthase activation domain-like"/>
    <property type="match status" value="1"/>
</dbReference>
<dbReference type="Proteomes" id="UP000049472">
    <property type="component" value="Unassembled WGS sequence"/>
</dbReference>
<evidence type="ECO:0000313" key="1">
    <source>
        <dbReference type="EMBL" id="CRL38160.1"/>
    </source>
</evidence>
<protein>
    <submittedName>
        <fullName evidence="1">Uncharacterized protein</fullName>
    </submittedName>
</protein>
<gene>
    <name evidence="1" type="ORF">T1815_17571</name>
</gene>
<name>A0A0M6WLX7_9FIRM</name>